<name>A0ABQ0DN41_9EUKA</name>
<evidence type="ECO:0008006" key="3">
    <source>
        <dbReference type="Google" id="ProtNLM"/>
    </source>
</evidence>
<comment type="caution">
    <text evidence="1">The sequence shown here is derived from an EMBL/GenBank/DDBJ whole genome shotgun (WGS) entry which is preliminary data.</text>
</comment>
<accession>A0ABQ0DN41</accession>
<sequence>MHFEQLPLSFIVPYLQTYQTFFTFVCINKKCQRIVKKLSKNPLLFYYQNQFQSVDYFQQMNSFLLMCNLFDNITTIVLNENTLKYINFIPPTINNMIIKKIDLQLIDIIIPFKNKITELNVYQHSNTTKPIDFSQFIHLNKLSIKCFKDFQLCECFKNQFNQLERINIQMINHFNSSLIKILWNYNIKYKTIILSDEKSIKEALQIPYIQSKFMICCDKWFNGIDDSILLLFDKYLELNCSKGFDSFIIDMYFPSKIILAGITQSCLDFSSFTQLQEIQSYSKYSINYPTSLTTLEDCFYLYTKTFPFLKNITIIQNDNDIEIPSTVTDLVIFKSNGKIYNAQNVRQLTLSNHYFSFESFNLLTSISLTGKTFKGEFQNLSNLSVLYANDVLLESPHFPSSLQFLSCRYSNSLKLPSNLIQLELSNVNKQLDIQYLKKLTSLTLISTQTTSFLLNNNMYQLHLIETSNNIKIIDLSYYTSLTFIELNNVYNQPTLILPSSTHSLILENCNAYLSNIESIPLQNVALINSLYNLEIPIKIYYEKNNIVQI</sequence>
<evidence type="ECO:0000313" key="1">
    <source>
        <dbReference type="EMBL" id="GAB1224177.1"/>
    </source>
</evidence>
<keyword evidence="2" id="KW-1185">Reference proteome</keyword>
<protein>
    <recommendedName>
        <fullName evidence="3">F-box domain-containing protein</fullName>
    </recommendedName>
</protein>
<evidence type="ECO:0000313" key="2">
    <source>
        <dbReference type="Proteomes" id="UP001628156"/>
    </source>
</evidence>
<reference evidence="1 2" key="1">
    <citation type="journal article" date="2019" name="PLoS Negl. Trop. Dis.">
        <title>Whole genome sequencing of Entamoeba nuttalli reveals mammalian host-related molecular signatures and a novel octapeptide-repeat surface protein.</title>
        <authorList>
            <person name="Tanaka M."/>
            <person name="Makiuchi T."/>
            <person name="Komiyama T."/>
            <person name="Shiina T."/>
            <person name="Osaki K."/>
            <person name="Tachibana H."/>
        </authorList>
    </citation>
    <scope>NUCLEOTIDE SEQUENCE [LARGE SCALE GENOMIC DNA]</scope>
    <source>
        <strain evidence="1 2">P19-061405</strain>
    </source>
</reference>
<dbReference type="Proteomes" id="UP001628156">
    <property type="component" value="Unassembled WGS sequence"/>
</dbReference>
<dbReference type="EMBL" id="BAAFRS010000179">
    <property type="protein sequence ID" value="GAB1224177.1"/>
    <property type="molecule type" value="Genomic_DNA"/>
</dbReference>
<proteinExistence type="predicted"/>
<organism evidence="1 2">
    <name type="scientific">Entamoeba nuttalli</name>
    <dbReference type="NCBI Taxonomy" id="412467"/>
    <lineage>
        <taxon>Eukaryota</taxon>
        <taxon>Amoebozoa</taxon>
        <taxon>Evosea</taxon>
        <taxon>Archamoebae</taxon>
        <taxon>Mastigamoebida</taxon>
        <taxon>Entamoebidae</taxon>
        <taxon>Entamoeba</taxon>
    </lineage>
</organism>
<gene>
    <name evidence="1" type="ORF">ENUP19_0179G0017</name>
</gene>